<comment type="similarity">
    <text evidence="2">Belongs to the SusD family.</text>
</comment>
<accession>A0A1I2G938</accession>
<feature type="domain" description="SusD-like N-terminal" evidence="7">
    <location>
        <begin position="23"/>
        <end position="219"/>
    </location>
</feature>
<feature type="domain" description="RagB/SusD" evidence="6">
    <location>
        <begin position="288"/>
        <end position="573"/>
    </location>
</feature>
<dbReference type="InterPro" id="IPR011990">
    <property type="entry name" value="TPR-like_helical_dom_sf"/>
</dbReference>
<keyword evidence="4" id="KW-0472">Membrane</keyword>
<organism evidence="8 9">
    <name type="scientific">Sunxiuqinia elliptica</name>
    <dbReference type="NCBI Taxonomy" id="655355"/>
    <lineage>
        <taxon>Bacteria</taxon>
        <taxon>Pseudomonadati</taxon>
        <taxon>Bacteroidota</taxon>
        <taxon>Bacteroidia</taxon>
        <taxon>Marinilabiliales</taxon>
        <taxon>Prolixibacteraceae</taxon>
        <taxon>Sunxiuqinia</taxon>
    </lineage>
</organism>
<evidence type="ECO:0000259" key="7">
    <source>
        <dbReference type="Pfam" id="PF14322"/>
    </source>
</evidence>
<evidence type="ECO:0000256" key="3">
    <source>
        <dbReference type="ARBA" id="ARBA00022729"/>
    </source>
</evidence>
<name>A0A1I2G938_9BACT</name>
<gene>
    <name evidence="8" type="ORF">SAMN05216283_102768</name>
</gene>
<dbReference type="SUPFAM" id="SSF48452">
    <property type="entry name" value="TPR-like"/>
    <property type="match status" value="1"/>
</dbReference>
<keyword evidence="9" id="KW-1185">Reference proteome</keyword>
<evidence type="ECO:0000256" key="2">
    <source>
        <dbReference type="ARBA" id="ARBA00006275"/>
    </source>
</evidence>
<dbReference type="AlphaFoldDB" id="A0A1I2G938"/>
<dbReference type="Proteomes" id="UP000198964">
    <property type="component" value="Unassembled WGS sequence"/>
</dbReference>
<dbReference type="CDD" id="cd08977">
    <property type="entry name" value="SusD"/>
    <property type="match status" value="1"/>
</dbReference>
<dbReference type="Pfam" id="PF07980">
    <property type="entry name" value="SusD_RagB"/>
    <property type="match status" value="1"/>
</dbReference>
<dbReference type="STRING" id="655355.SAMN05216283_102768"/>
<evidence type="ECO:0000256" key="5">
    <source>
        <dbReference type="ARBA" id="ARBA00023237"/>
    </source>
</evidence>
<sequence length="573" mass="65989">MKKITDIILFGLLSLLFVNCSDDFLDKSPKSLISEVDVFKDPNLVDALLADLYSRTDFQYQGGSNHNLGAWWQIGGEARAFGPWQDPWQITYNLPDENGSRKYDYWVYGNIRAYNDFIQKIESNEILDPEIIKIKSAEAKFLRAWCYFEMVRRFGGVPLILAPQDKDVDDLFVARNSEKDIYDYLDTELEVIAEALPEETEAGRVNKYAAYTFKSRVMLYAASVGEFGGSVQLDGLLGMNSAEADEYWQKAYNAAQSVILSGKYALYNKNSDPVQNYINLFLDESENPEPILSVLFDGAAGKGHMYDNIGMPMGFASWNSNYNPYLEMVEYFDFVDGRSGMIDRAEFNGENHWDIHDLFGKRDPRFRASVFYPESQFQGQTVWMHQKSVGTRPEDSEVPTAGPNRNWQRTGFITRKRIDENHVNPIAGYSSTDYHVFRYAEVLLNKAEAAFYLNKSGEALALVNEVRARAGMFPLTEITEELIRKERQVELVFEDQRFWDLRRWRTAYDELNRVYKGLVFTYDFDATDGENYIITVKNADGSDPHIFEERFYYFPFGLGRISDNPNLVENPGY</sequence>
<evidence type="ECO:0000259" key="6">
    <source>
        <dbReference type="Pfam" id="PF07980"/>
    </source>
</evidence>
<evidence type="ECO:0000313" key="9">
    <source>
        <dbReference type="Proteomes" id="UP000198964"/>
    </source>
</evidence>
<protein>
    <submittedName>
        <fullName evidence="8">Starch-binding associating with outer membrane</fullName>
    </submittedName>
</protein>
<evidence type="ECO:0000313" key="8">
    <source>
        <dbReference type="EMBL" id="SFF13151.1"/>
    </source>
</evidence>
<dbReference type="Gene3D" id="1.25.40.390">
    <property type="match status" value="1"/>
</dbReference>
<evidence type="ECO:0000256" key="4">
    <source>
        <dbReference type="ARBA" id="ARBA00023136"/>
    </source>
</evidence>
<evidence type="ECO:0000256" key="1">
    <source>
        <dbReference type="ARBA" id="ARBA00004442"/>
    </source>
</evidence>
<proteinExistence type="inferred from homology"/>
<keyword evidence="5" id="KW-0998">Cell outer membrane</keyword>
<comment type="subcellular location">
    <subcellularLocation>
        <location evidence="1">Cell outer membrane</location>
    </subcellularLocation>
</comment>
<dbReference type="RefSeq" id="WP_093919393.1">
    <property type="nucleotide sequence ID" value="NZ_FONW01000002.1"/>
</dbReference>
<dbReference type="EMBL" id="FONW01000002">
    <property type="protein sequence ID" value="SFF13151.1"/>
    <property type="molecule type" value="Genomic_DNA"/>
</dbReference>
<dbReference type="Pfam" id="PF14322">
    <property type="entry name" value="SusD-like_3"/>
    <property type="match status" value="1"/>
</dbReference>
<keyword evidence="3" id="KW-0732">Signal</keyword>
<reference evidence="8 9" key="1">
    <citation type="submission" date="2016-10" db="EMBL/GenBank/DDBJ databases">
        <authorList>
            <person name="de Groot N.N."/>
        </authorList>
    </citation>
    <scope>NUCLEOTIDE SEQUENCE [LARGE SCALE GENOMIC DNA]</scope>
    <source>
        <strain evidence="8 9">CGMCC 1.9156</strain>
    </source>
</reference>
<dbReference type="GO" id="GO:0009279">
    <property type="term" value="C:cell outer membrane"/>
    <property type="evidence" value="ECO:0007669"/>
    <property type="project" value="UniProtKB-SubCell"/>
</dbReference>
<dbReference type="InterPro" id="IPR033985">
    <property type="entry name" value="SusD-like_N"/>
</dbReference>
<dbReference type="InterPro" id="IPR012944">
    <property type="entry name" value="SusD_RagB_dom"/>
</dbReference>